<organism evidence="2 3">
    <name type="scientific">Araneus ventricosus</name>
    <name type="common">Orbweaver spider</name>
    <name type="synonym">Epeira ventricosa</name>
    <dbReference type="NCBI Taxonomy" id="182803"/>
    <lineage>
        <taxon>Eukaryota</taxon>
        <taxon>Metazoa</taxon>
        <taxon>Ecdysozoa</taxon>
        <taxon>Arthropoda</taxon>
        <taxon>Chelicerata</taxon>
        <taxon>Arachnida</taxon>
        <taxon>Araneae</taxon>
        <taxon>Araneomorphae</taxon>
        <taxon>Entelegynae</taxon>
        <taxon>Araneoidea</taxon>
        <taxon>Araneidae</taxon>
        <taxon>Araneus</taxon>
    </lineage>
</organism>
<accession>A0A4Y2CRB1</accession>
<name>A0A4Y2CRB1_ARAVE</name>
<evidence type="ECO:0008006" key="4">
    <source>
        <dbReference type="Google" id="ProtNLM"/>
    </source>
</evidence>
<dbReference type="GO" id="GO:0003676">
    <property type="term" value="F:nucleic acid binding"/>
    <property type="evidence" value="ECO:0007669"/>
    <property type="project" value="InterPro"/>
</dbReference>
<evidence type="ECO:0000313" key="1">
    <source>
        <dbReference type="EMBL" id="GBM06999.1"/>
    </source>
</evidence>
<dbReference type="EMBL" id="BGPR01087403">
    <property type="protein sequence ID" value="GBM07001.1"/>
    <property type="molecule type" value="Genomic_DNA"/>
</dbReference>
<proteinExistence type="predicted"/>
<gene>
    <name evidence="1" type="ORF">AVEN_209171_1</name>
    <name evidence="2" type="ORF">AVEN_221744_1</name>
</gene>
<comment type="caution">
    <text evidence="2">The sequence shown here is derived from an EMBL/GenBank/DDBJ whole genome shotgun (WGS) entry which is preliminary data.</text>
</comment>
<sequence length="140" mass="16377">MSIDWVPEDQTVSQRYCTVVFTVLPDRVRRKRHLRRNKSLLLHPAHNSVCVKTFLVQHKITKVEHQFYSPDLAPCNLFLFPVDCAKGSTFETVDEVKVKPTEVLKGLSGNDLRHCFEKWKIRLERCRNRGGEFKVIISRL</sequence>
<dbReference type="Proteomes" id="UP000499080">
    <property type="component" value="Unassembled WGS sequence"/>
</dbReference>
<dbReference type="EMBL" id="BGPR01087401">
    <property type="protein sequence ID" value="GBM06999.1"/>
    <property type="molecule type" value="Genomic_DNA"/>
</dbReference>
<dbReference type="OrthoDB" id="6434393at2759"/>
<evidence type="ECO:0000313" key="2">
    <source>
        <dbReference type="EMBL" id="GBM07001.1"/>
    </source>
</evidence>
<dbReference type="AlphaFoldDB" id="A0A4Y2CRB1"/>
<dbReference type="InterPro" id="IPR036397">
    <property type="entry name" value="RNaseH_sf"/>
</dbReference>
<reference evidence="2 3" key="1">
    <citation type="journal article" date="2019" name="Sci. Rep.">
        <title>Orb-weaving spider Araneus ventricosus genome elucidates the spidroin gene catalogue.</title>
        <authorList>
            <person name="Kono N."/>
            <person name="Nakamura H."/>
            <person name="Ohtoshi R."/>
            <person name="Moran D.A.P."/>
            <person name="Shinohara A."/>
            <person name="Yoshida Y."/>
            <person name="Fujiwara M."/>
            <person name="Mori M."/>
            <person name="Tomita M."/>
            <person name="Arakawa K."/>
        </authorList>
    </citation>
    <scope>NUCLEOTIDE SEQUENCE [LARGE SCALE GENOMIC DNA]</scope>
</reference>
<evidence type="ECO:0000313" key="3">
    <source>
        <dbReference type="Proteomes" id="UP000499080"/>
    </source>
</evidence>
<keyword evidence="3" id="KW-1185">Reference proteome</keyword>
<dbReference type="Gene3D" id="3.30.420.10">
    <property type="entry name" value="Ribonuclease H-like superfamily/Ribonuclease H"/>
    <property type="match status" value="1"/>
</dbReference>
<protein>
    <recommendedName>
        <fullName evidence="4">Mariner Mos1 transposase</fullName>
    </recommendedName>
</protein>